<dbReference type="GeneTree" id="ENSGT00970000196859"/>
<keyword evidence="1" id="KW-0677">Repeat</keyword>
<keyword evidence="4" id="KW-1185">Reference proteome</keyword>
<dbReference type="SMART" id="SM00060">
    <property type="entry name" value="FN3"/>
    <property type="match status" value="1"/>
</dbReference>
<dbReference type="InterPro" id="IPR050991">
    <property type="entry name" value="ECM_Regulatory_Proteins"/>
</dbReference>
<sequence>MLNSLFGDLSEALGGVKNLQVTDPTTSSLKVRWEPAEGNVRQYRLFYVPASGGAEDMEQVSGGTTATVLRNLLSDTPYTITVVPVYPEGEGLRQSETGKTRTFSTEETQVIHFVFIGTKMCFFQLV</sequence>
<dbReference type="AlphaFoldDB" id="A0A4W5MPW3"/>
<reference evidence="4" key="1">
    <citation type="submission" date="2018-06" db="EMBL/GenBank/DDBJ databases">
        <title>Genome assembly of Danube salmon.</title>
        <authorList>
            <person name="Macqueen D.J."/>
            <person name="Gundappa M.K."/>
        </authorList>
    </citation>
    <scope>NUCLEOTIDE SEQUENCE [LARGE SCALE GENOMIC DNA]</scope>
</reference>
<accession>A0A4W5MPW3</accession>
<dbReference type="STRING" id="62062.ENSHHUP00000040991"/>
<reference evidence="3" key="3">
    <citation type="submission" date="2025-09" db="UniProtKB">
        <authorList>
            <consortium name="Ensembl"/>
        </authorList>
    </citation>
    <scope>IDENTIFICATION</scope>
</reference>
<dbReference type="CDD" id="cd00063">
    <property type="entry name" value="FN3"/>
    <property type="match status" value="1"/>
</dbReference>
<dbReference type="PROSITE" id="PS50853">
    <property type="entry name" value="FN3"/>
    <property type="match status" value="1"/>
</dbReference>
<dbReference type="Pfam" id="PF00041">
    <property type="entry name" value="fn3"/>
    <property type="match status" value="1"/>
</dbReference>
<dbReference type="InterPro" id="IPR013783">
    <property type="entry name" value="Ig-like_fold"/>
</dbReference>
<dbReference type="Proteomes" id="UP000314982">
    <property type="component" value="Unassembled WGS sequence"/>
</dbReference>
<dbReference type="InterPro" id="IPR003961">
    <property type="entry name" value="FN3_dom"/>
</dbReference>
<protein>
    <recommendedName>
        <fullName evidence="2">Fibronectin type-III domain-containing protein</fullName>
    </recommendedName>
</protein>
<dbReference type="Ensembl" id="ENSHHUT00000042568.1">
    <property type="protein sequence ID" value="ENSHHUP00000040991.1"/>
    <property type="gene ID" value="ENSHHUG00000025342.1"/>
</dbReference>
<dbReference type="SUPFAM" id="SSF49265">
    <property type="entry name" value="Fibronectin type III"/>
    <property type="match status" value="1"/>
</dbReference>
<dbReference type="Gene3D" id="2.60.40.10">
    <property type="entry name" value="Immunoglobulins"/>
    <property type="match status" value="1"/>
</dbReference>
<organism evidence="3 4">
    <name type="scientific">Hucho hucho</name>
    <name type="common">huchen</name>
    <dbReference type="NCBI Taxonomy" id="62062"/>
    <lineage>
        <taxon>Eukaryota</taxon>
        <taxon>Metazoa</taxon>
        <taxon>Chordata</taxon>
        <taxon>Craniata</taxon>
        <taxon>Vertebrata</taxon>
        <taxon>Euteleostomi</taxon>
        <taxon>Actinopterygii</taxon>
        <taxon>Neopterygii</taxon>
        <taxon>Teleostei</taxon>
        <taxon>Protacanthopterygii</taxon>
        <taxon>Salmoniformes</taxon>
        <taxon>Salmonidae</taxon>
        <taxon>Salmoninae</taxon>
        <taxon>Hucho</taxon>
    </lineage>
</organism>
<name>A0A4W5MPW3_9TELE</name>
<dbReference type="InterPro" id="IPR036116">
    <property type="entry name" value="FN3_sf"/>
</dbReference>
<dbReference type="FunFam" id="2.60.40.10:FF:000121">
    <property type="entry name" value="Collagen type XII alpha 1 chain"/>
    <property type="match status" value="1"/>
</dbReference>
<proteinExistence type="predicted"/>
<dbReference type="PANTHER" id="PTHR46708:SF2">
    <property type="entry name" value="FIBRONECTIN TYPE-III DOMAIN-CONTAINING PROTEIN"/>
    <property type="match status" value="1"/>
</dbReference>
<evidence type="ECO:0000313" key="4">
    <source>
        <dbReference type="Proteomes" id="UP000314982"/>
    </source>
</evidence>
<feature type="domain" description="Fibronectin type-III" evidence="2">
    <location>
        <begin position="15"/>
        <end position="108"/>
    </location>
</feature>
<evidence type="ECO:0000313" key="3">
    <source>
        <dbReference type="Ensembl" id="ENSHHUP00000040991.1"/>
    </source>
</evidence>
<evidence type="ECO:0000256" key="1">
    <source>
        <dbReference type="ARBA" id="ARBA00022737"/>
    </source>
</evidence>
<reference evidence="3" key="2">
    <citation type="submission" date="2025-08" db="UniProtKB">
        <authorList>
            <consortium name="Ensembl"/>
        </authorList>
    </citation>
    <scope>IDENTIFICATION</scope>
</reference>
<dbReference type="PANTHER" id="PTHR46708">
    <property type="entry name" value="TENASCIN"/>
    <property type="match status" value="1"/>
</dbReference>
<evidence type="ECO:0000259" key="2">
    <source>
        <dbReference type="PROSITE" id="PS50853"/>
    </source>
</evidence>